<evidence type="ECO:0000313" key="3">
    <source>
        <dbReference type="Proteomes" id="UP001054821"/>
    </source>
</evidence>
<name>A0AAD4YJY0_PRUDU</name>
<feature type="region of interest" description="Disordered" evidence="1">
    <location>
        <begin position="140"/>
        <end position="183"/>
    </location>
</feature>
<protein>
    <submittedName>
        <fullName evidence="2">Uncharacterized protein</fullName>
    </submittedName>
</protein>
<feature type="compositionally biased region" description="Basic and acidic residues" evidence="1">
    <location>
        <begin position="164"/>
        <end position="183"/>
    </location>
</feature>
<evidence type="ECO:0000313" key="2">
    <source>
        <dbReference type="EMBL" id="KAI5311273.1"/>
    </source>
</evidence>
<proteinExistence type="predicted"/>
<sequence length="183" mass="20714">MVQDGKWYLVGKGGKPGRELANTQARRIKRQYGKARRIWRTRQPNQVRRELTDISGIGKTILKHPALMDEEKVSTEKHKKTTIPEFEGGSSRPNLQVMVPQKLQQAGLAIEEEEADNMSEDDNDDWLNYELNHEEFKAALGLKTKDEDEGTDESTIQPGPMEADLEKGPSKGRAIETEEKTTP</sequence>
<keyword evidence="3" id="KW-1185">Reference proteome</keyword>
<dbReference type="AlphaFoldDB" id="A0AAD4YJY0"/>
<reference evidence="2 3" key="1">
    <citation type="journal article" date="2022" name="G3 (Bethesda)">
        <title>Whole-genome sequence and methylome profiling of the almond [Prunus dulcis (Mill.) D.A. Webb] cultivar 'Nonpareil'.</title>
        <authorList>
            <person name="D'Amico-Willman K.M."/>
            <person name="Ouma W.Z."/>
            <person name="Meulia T."/>
            <person name="Sideli G.M."/>
            <person name="Gradziel T.M."/>
            <person name="Fresnedo-Ramirez J."/>
        </authorList>
    </citation>
    <scope>NUCLEOTIDE SEQUENCE [LARGE SCALE GENOMIC DNA]</scope>
    <source>
        <strain evidence="2">Clone GOH B32 T37-40</strain>
    </source>
</reference>
<gene>
    <name evidence="2" type="ORF">L3X38_000112</name>
</gene>
<evidence type="ECO:0000256" key="1">
    <source>
        <dbReference type="SAM" id="MobiDB-lite"/>
    </source>
</evidence>
<feature type="region of interest" description="Disordered" evidence="1">
    <location>
        <begin position="70"/>
        <end position="94"/>
    </location>
</feature>
<dbReference type="EMBL" id="JAJFAZ020000050">
    <property type="protein sequence ID" value="KAI5311273.1"/>
    <property type="molecule type" value="Genomic_DNA"/>
</dbReference>
<comment type="caution">
    <text evidence="2">The sequence shown here is derived from an EMBL/GenBank/DDBJ whole genome shotgun (WGS) entry which is preliminary data.</text>
</comment>
<accession>A0AAD4YJY0</accession>
<dbReference type="Proteomes" id="UP001054821">
    <property type="component" value="Unassembled WGS sequence"/>
</dbReference>
<organism evidence="2 3">
    <name type="scientific">Prunus dulcis</name>
    <name type="common">Almond</name>
    <name type="synonym">Amygdalus dulcis</name>
    <dbReference type="NCBI Taxonomy" id="3755"/>
    <lineage>
        <taxon>Eukaryota</taxon>
        <taxon>Viridiplantae</taxon>
        <taxon>Streptophyta</taxon>
        <taxon>Embryophyta</taxon>
        <taxon>Tracheophyta</taxon>
        <taxon>Spermatophyta</taxon>
        <taxon>Magnoliopsida</taxon>
        <taxon>eudicotyledons</taxon>
        <taxon>Gunneridae</taxon>
        <taxon>Pentapetalae</taxon>
        <taxon>rosids</taxon>
        <taxon>fabids</taxon>
        <taxon>Rosales</taxon>
        <taxon>Rosaceae</taxon>
        <taxon>Amygdaloideae</taxon>
        <taxon>Amygdaleae</taxon>
        <taxon>Prunus</taxon>
    </lineage>
</organism>